<gene>
    <name evidence="1" type="ORF">JF547_09395</name>
</gene>
<protein>
    <submittedName>
        <fullName evidence="1">Uncharacterized protein</fullName>
    </submittedName>
</protein>
<evidence type="ECO:0000313" key="2">
    <source>
        <dbReference type="Proteomes" id="UP000664405"/>
    </source>
</evidence>
<dbReference type="Proteomes" id="UP000664405">
    <property type="component" value="Unassembled WGS sequence"/>
</dbReference>
<name>A0A8I1SJJ9_9PROT</name>
<accession>A0A8I1SJJ9</accession>
<dbReference type="RefSeq" id="WP_206927276.1">
    <property type="nucleotide sequence ID" value="NZ_JAEKJW010000002.1"/>
</dbReference>
<dbReference type="AlphaFoldDB" id="A0A8I1SJJ9"/>
<sequence length="208" mass="22169">MTAQSDYQQALKQIADLATAQASRVSGFPHANSVSQILYSFGGTIAGPLTDDLKAGAWKKWQSWQLAGSLSYLSSYGTSAAVAPLRDIEKNYNDSVIQDQAKDLADLLATLDVAVSEARKLQDVQNAISSGDKDRMAREMLLALAQLDPDWPKRAAAIQSSLFDLADDSFPAINELASGALSKDDVSKALVEILFPGPSDSSSSKAKS</sequence>
<comment type="caution">
    <text evidence="1">The sequence shown here is derived from an EMBL/GenBank/DDBJ whole genome shotgun (WGS) entry which is preliminary data.</text>
</comment>
<dbReference type="EMBL" id="JAEKJW010000002">
    <property type="protein sequence ID" value="MBN8196675.1"/>
    <property type="molecule type" value="Genomic_DNA"/>
</dbReference>
<reference evidence="1" key="1">
    <citation type="submission" date="2020-12" db="EMBL/GenBank/DDBJ databases">
        <title>Oil enriched cultivation method for isolating marine PHA-producing bacteria.</title>
        <authorList>
            <person name="Zheng W."/>
            <person name="Yu S."/>
            <person name="Huang Y."/>
        </authorList>
    </citation>
    <scope>NUCLEOTIDE SEQUENCE</scope>
    <source>
        <strain evidence="1">SY-2-3</strain>
    </source>
</reference>
<evidence type="ECO:0000313" key="1">
    <source>
        <dbReference type="EMBL" id="MBN8196675.1"/>
    </source>
</evidence>
<organism evidence="1 2">
    <name type="scientific">Thalassospira povalilytica</name>
    <dbReference type="NCBI Taxonomy" id="732237"/>
    <lineage>
        <taxon>Bacteria</taxon>
        <taxon>Pseudomonadati</taxon>
        <taxon>Pseudomonadota</taxon>
        <taxon>Alphaproteobacteria</taxon>
        <taxon>Rhodospirillales</taxon>
        <taxon>Thalassospiraceae</taxon>
        <taxon>Thalassospira</taxon>
    </lineage>
</organism>
<proteinExistence type="predicted"/>